<keyword evidence="3" id="KW-0539">Nucleus</keyword>
<reference evidence="6" key="2">
    <citation type="submission" date="2007-04" db="EMBL/GenBank/DDBJ databases">
        <title>The genome of the human body louse.</title>
        <authorList>
            <consortium name="The Human Body Louse Genome Consortium"/>
            <person name="Kirkness E."/>
            <person name="Walenz B."/>
            <person name="Hass B."/>
            <person name="Bruggner R."/>
            <person name="Strausberg R."/>
        </authorList>
    </citation>
    <scope>NUCLEOTIDE SEQUENCE</scope>
    <source>
        <strain>USDA</strain>
    </source>
</reference>
<feature type="coiled-coil region" evidence="4">
    <location>
        <begin position="210"/>
        <end position="237"/>
    </location>
</feature>
<dbReference type="EMBL" id="AAZO01001916">
    <property type="status" value="NOT_ANNOTATED_CDS"/>
    <property type="molecule type" value="Genomic_DNA"/>
</dbReference>
<dbReference type="PANTHER" id="PTHR13375:SF3">
    <property type="entry name" value="THO COMPLEX SUBUNIT 5 HOMOLOG"/>
    <property type="match status" value="1"/>
</dbReference>
<dbReference type="Proteomes" id="UP000009046">
    <property type="component" value="Unassembled WGS sequence"/>
</dbReference>
<reference evidence="6" key="1">
    <citation type="submission" date="2007-04" db="EMBL/GenBank/DDBJ databases">
        <title>Annotation of Pediculus humanus corporis strain USDA.</title>
        <authorList>
            <person name="Kirkness E."/>
            <person name="Hannick L."/>
            <person name="Hass B."/>
            <person name="Bruggner R."/>
            <person name="Lawson D."/>
            <person name="Bidwell S."/>
            <person name="Joardar V."/>
            <person name="Caler E."/>
            <person name="Walenz B."/>
            <person name="Inman J."/>
            <person name="Schobel S."/>
            <person name="Galinsky K."/>
            <person name="Amedeo P."/>
            <person name="Strausberg R."/>
        </authorList>
    </citation>
    <scope>NUCLEOTIDE SEQUENCE</scope>
    <source>
        <strain>USDA</strain>
    </source>
</reference>
<organism>
    <name type="scientific">Pediculus humanus subsp. corporis</name>
    <name type="common">Body louse</name>
    <dbReference type="NCBI Taxonomy" id="121224"/>
    <lineage>
        <taxon>Eukaryota</taxon>
        <taxon>Metazoa</taxon>
        <taxon>Ecdysozoa</taxon>
        <taxon>Arthropoda</taxon>
        <taxon>Hexapoda</taxon>
        <taxon>Insecta</taxon>
        <taxon>Pterygota</taxon>
        <taxon>Neoptera</taxon>
        <taxon>Paraneoptera</taxon>
        <taxon>Psocodea</taxon>
        <taxon>Troctomorpha</taxon>
        <taxon>Phthiraptera</taxon>
        <taxon>Anoplura</taxon>
        <taxon>Pediculidae</taxon>
        <taxon>Pediculus</taxon>
    </lineage>
</organism>
<dbReference type="OrthoDB" id="20582at2759"/>
<evidence type="ECO:0000256" key="3">
    <source>
        <dbReference type="ARBA" id="ARBA00023242"/>
    </source>
</evidence>
<keyword evidence="8" id="KW-1185">Reference proteome</keyword>
<keyword evidence="4" id="KW-0175">Coiled coil</keyword>
<accession>E0VFP6</accession>
<evidence type="ECO:0000256" key="2">
    <source>
        <dbReference type="ARBA" id="ARBA00008044"/>
    </source>
</evidence>
<dbReference type="EMBL" id="AAZO01001915">
    <property type="status" value="NOT_ANNOTATED_CDS"/>
    <property type="molecule type" value="Genomic_DNA"/>
</dbReference>
<dbReference type="AlphaFoldDB" id="E0VFP6"/>
<evidence type="ECO:0000313" key="8">
    <source>
        <dbReference type="Proteomes" id="UP000009046"/>
    </source>
</evidence>
<dbReference type="EnsemblMetazoa" id="PHUM163940-RA">
    <property type="protein sequence ID" value="PHUM163940-PA"/>
    <property type="gene ID" value="PHUM163940"/>
</dbReference>
<feature type="region of interest" description="Disordered" evidence="5">
    <location>
        <begin position="312"/>
        <end position="354"/>
    </location>
</feature>
<dbReference type="FunCoup" id="E0VFP6">
    <property type="interactions" value="1528"/>
</dbReference>
<evidence type="ECO:0000256" key="4">
    <source>
        <dbReference type="SAM" id="Coils"/>
    </source>
</evidence>
<dbReference type="InParanoid" id="E0VFP6"/>
<feature type="compositionally biased region" description="Acidic residues" evidence="5">
    <location>
        <begin position="318"/>
        <end position="328"/>
    </location>
</feature>
<dbReference type="GO" id="GO:0006406">
    <property type="term" value="P:mRNA export from nucleus"/>
    <property type="evidence" value="ECO:0007669"/>
    <property type="project" value="TreeGrafter"/>
</dbReference>
<dbReference type="EMBL" id="DS235123">
    <property type="protein sequence ID" value="EEB12202.1"/>
    <property type="molecule type" value="Genomic_DNA"/>
</dbReference>
<gene>
    <name evidence="7" type="primary">8236594</name>
    <name evidence="6" type="ORF">Phum_PHUM163940</name>
</gene>
<dbReference type="OMA" id="YEVMHLK"/>
<evidence type="ECO:0000313" key="7">
    <source>
        <dbReference type="EnsemblMetazoa" id="PHUM163940-PA"/>
    </source>
</evidence>
<dbReference type="InterPro" id="IPR019163">
    <property type="entry name" value="THO_Thoc5"/>
</dbReference>
<dbReference type="RefSeq" id="XP_002424940.1">
    <property type="nucleotide sequence ID" value="XM_002424895.1"/>
</dbReference>
<dbReference type="KEGG" id="phu:Phum_PHUM163940"/>
<dbReference type="PANTHER" id="PTHR13375">
    <property type="entry name" value="FMS INTERACTING PROTEIN"/>
    <property type="match status" value="1"/>
</dbReference>
<protein>
    <submittedName>
        <fullName evidence="6 7">Protein C22orf19, putative</fullName>
    </submittedName>
</protein>
<dbReference type="GO" id="GO:0000445">
    <property type="term" value="C:THO complex part of transcription export complex"/>
    <property type="evidence" value="ECO:0007669"/>
    <property type="project" value="TreeGrafter"/>
</dbReference>
<dbReference type="HOGENOM" id="CLU_023759_0_0_1"/>
<sequence>MAKDIRIVEQVDSQIAAKKRRVAKGNTTNETTVNPSKSPEIDLYDEVVEFEEKEAKERDVLEDSKLYLEICSEIRTLLMEIADLKAQNSDTSSALIKEKRIEASLKILMLKKLNRLEKVRTKESRVALQIAREQVDSDHLHLQNMLYEVLHLTKEVKKCLEFKSKDEEMDLVPIEEFYANAPESISKPEITKTNDHELKLARLQWELVQRKDLAAQCQKLEASKEVVAKEIETKKEQLNNLAPTLKNILDATKPLQEYLAMPNDKSRKLMDLVYLLPKPLYVLFVQLDAYSQVVKWVNVSIKGECDKTSAEESHLDDISSDDSDSDDADLSHRRKTNFQDRRKSGAGNSSDRIEQKKNECLKKHPLTLLLKITLKTGEVLMIEFQWLVVLEIICVIPSTTLNESFGIAADDLLAPRNILSYLFSGDSGESCPNPSAYYQLHRAGLDSLPNENSDLGIPYKWAQELCGIDILPSSPEVVINISQKNLESTLKKIKNRFQNRLSLAREIYNLETGYSITHKKISSTLTSFLTITLQEFSKIPTAQQIIKENIVDNSFMFYKAMLSLNPTKFIAYIAVSPNYPQEYPLILIEFIHKTNYNSLNLNGLRDLEKEINVFPDDPPEEIKDDNCVLLRQIRKLFYSIEIFAHIEISKETNVQATYFRDTQGRSRSHPYNRK</sequence>
<proteinExistence type="inferred from homology"/>
<name>E0VFP6_PEDHC</name>
<comment type="similarity">
    <text evidence="2">Belongs to the THOC5 family.</text>
</comment>
<evidence type="ECO:0000313" key="6">
    <source>
        <dbReference type="EMBL" id="EEB12202.1"/>
    </source>
</evidence>
<dbReference type="eggNOG" id="KOG2216">
    <property type="taxonomic scope" value="Eukaryota"/>
</dbReference>
<reference evidence="7" key="3">
    <citation type="submission" date="2020-05" db="UniProtKB">
        <authorList>
            <consortium name="EnsemblMetazoa"/>
        </authorList>
    </citation>
    <scope>IDENTIFICATION</scope>
    <source>
        <strain evidence="7">USDA</strain>
    </source>
</reference>
<dbReference type="GO" id="GO:0003729">
    <property type="term" value="F:mRNA binding"/>
    <property type="evidence" value="ECO:0007669"/>
    <property type="project" value="TreeGrafter"/>
</dbReference>
<evidence type="ECO:0000256" key="1">
    <source>
        <dbReference type="ARBA" id="ARBA00004123"/>
    </source>
</evidence>
<dbReference type="VEuPathDB" id="VectorBase:PHUM163940"/>
<dbReference type="STRING" id="121224.E0VFP6"/>
<comment type="subcellular location">
    <subcellularLocation>
        <location evidence="1">Nucleus</location>
    </subcellularLocation>
</comment>
<dbReference type="CTD" id="8236594"/>
<dbReference type="Pfam" id="PF09766">
    <property type="entry name" value="FmiP_Thoc5"/>
    <property type="match status" value="1"/>
</dbReference>
<dbReference type="GeneID" id="8236594"/>
<evidence type="ECO:0000256" key="5">
    <source>
        <dbReference type="SAM" id="MobiDB-lite"/>
    </source>
</evidence>